<reference evidence="1" key="1">
    <citation type="journal article" date="2012" name="PLoS ONE">
        <title>Gene sets for utilization of primary and secondary nutrition supplies in the distal gut of endangered iberian lynx.</title>
        <authorList>
            <person name="Alcaide M."/>
            <person name="Messina E."/>
            <person name="Richter M."/>
            <person name="Bargiela R."/>
            <person name="Peplies J."/>
            <person name="Huws S.A."/>
            <person name="Newbold C.J."/>
            <person name="Golyshin P.N."/>
            <person name="Simon M.A."/>
            <person name="Lopez G."/>
            <person name="Yakimov M.M."/>
            <person name="Ferrer M."/>
        </authorList>
    </citation>
    <scope>NUCLEOTIDE SEQUENCE</scope>
</reference>
<accession>J9D389</accession>
<organism evidence="1">
    <name type="scientific">gut metagenome</name>
    <dbReference type="NCBI Taxonomy" id="749906"/>
    <lineage>
        <taxon>unclassified sequences</taxon>
        <taxon>metagenomes</taxon>
        <taxon>organismal metagenomes</taxon>
    </lineage>
</organism>
<protein>
    <submittedName>
        <fullName evidence="1">Uncharacterized protein</fullName>
    </submittedName>
</protein>
<name>J9D389_9ZZZZ</name>
<evidence type="ECO:0000313" key="1">
    <source>
        <dbReference type="EMBL" id="EJX07076.1"/>
    </source>
</evidence>
<comment type="caution">
    <text evidence="1">The sequence shown here is derived from an EMBL/GenBank/DDBJ whole genome shotgun (WGS) entry which is preliminary data.</text>
</comment>
<dbReference type="AlphaFoldDB" id="J9D389"/>
<dbReference type="EMBL" id="AMCI01000983">
    <property type="protein sequence ID" value="EJX07076.1"/>
    <property type="molecule type" value="Genomic_DNA"/>
</dbReference>
<gene>
    <name evidence="1" type="ORF">EVA_04816</name>
</gene>
<sequence length="41" mass="4703">MISHSTTERTECTEANGEFIYPESFVPSVYSVVDVFLWTTE</sequence>
<proteinExistence type="predicted"/>